<dbReference type="Gene3D" id="3.30.1330.120">
    <property type="entry name" value="2-methylcitrate dehydratase PrpD"/>
    <property type="match status" value="1"/>
</dbReference>
<dbReference type="Pfam" id="PF03972">
    <property type="entry name" value="MmgE_PrpD_N"/>
    <property type="match status" value="1"/>
</dbReference>
<name>A0ABP4TA74_9MICO</name>
<dbReference type="Pfam" id="PF19305">
    <property type="entry name" value="MmgE_PrpD_C"/>
    <property type="match status" value="1"/>
</dbReference>
<evidence type="ECO:0000256" key="1">
    <source>
        <dbReference type="ARBA" id="ARBA00006174"/>
    </source>
</evidence>
<dbReference type="SUPFAM" id="SSF103378">
    <property type="entry name" value="2-methylcitrate dehydratase PrpD"/>
    <property type="match status" value="1"/>
</dbReference>
<organism evidence="4 5">
    <name type="scientific">Microbacterium lacus</name>
    <dbReference type="NCBI Taxonomy" id="415217"/>
    <lineage>
        <taxon>Bacteria</taxon>
        <taxon>Bacillati</taxon>
        <taxon>Actinomycetota</taxon>
        <taxon>Actinomycetes</taxon>
        <taxon>Micrococcales</taxon>
        <taxon>Microbacteriaceae</taxon>
        <taxon>Microbacterium</taxon>
    </lineage>
</organism>
<dbReference type="InterPro" id="IPR042188">
    <property type="entry name" value="MmgE/PrpD_sf_2"/>
</dbReference>
<dbReference type="InterPro" id="IPR005656">
    <property type="entry name" value="MmgE_PrpD"/>
</dbReference>
<keyword evidence="5" id="KW-1185">Reference proteome</keyword>
<feature type="domain" description="MmgE/PrpD C-terminal" evidence="3">
    <location>
        <begin position="260"/>
        <end position="417"/>
    </location>
</feature>
<reference evidence="5" key="1">
    <citation type="journal article" date="2019" name="Int. J. Syst. Evol. Microbiol.">
        <title>The Global Catalogue of Microorganisms (GCM) 10K type strain sequencing project: providing services to taxonomists for standard genome sequencing and annotation.</title>
        <authorList>
            <consortium name="The Broad Institute Genomics Platform"/>
            <consortium name="The Broad Institute Genome Sequencing Center for Infectious Disease"/>
            <person name="Wu L."/>
            <person name="Ma J."/>
        </authorList>
    </citation>
    <scope>NUCLEOTIDE SEQUENCE [LARGE SCALE GENOMIC DNA]</scope>
    <source>
        <strain evidence="5">JCM 15575</strain>
    </source>
</reference>
<dbReference type="EMBL" id="BAAAPK010000001">
    <property type="protein sequence ID" value="GAA1684732.1"/>
    <property type="molecule type" value="Genomic_DNA"/>
</dbReference>
<evidence type="ECO:0000259" key="2">
    <source>
        <dbReference type="Pfam" id="PF03972"/>
    </source>
</evidence>
<feature type="domain" description="MmgE/PrpD N-terminal" evidence="2">
    <location>
        <begin position="3"/>
        <end position="237"/>
    </location>
</feature>
<sequence length="446" mass="46278">MTADLAQHATRAPVPETASDRLRMLAVDYLSLARAGSRAPSAIAAVAAVSDDAGSAHIEGSQARVPAEAAALVNGISAHGLELDDTHEESSTHPGVVIWPTVFALADLDSISVDEALAAANVGYDVMTSSGVLIGAAEVYRRGFHPTAVAGALGAAAAASRLLELDVEQTQNALSLSANLAAGSLQFLTDGAWTKRLNAGHAASAGIRAARLARAGFRAPAAAIEGDHGWLRLYGGGMSAGNELDLCAGRGVLSTSVKFFACCRYMHGAMDLLADLHMSLGHLTSDEIARIDVAVIEAGQALVSLPPAQKLSVASTVDAQFNMPFGAALAFTTGRAGLEDFDNAASVAERLAPWMSKIHTVTSAKVEAAYPSRWTAEVRVLLDDGQEIARTTESFRGSPSSPPNWEDIAEKAAELVGPDSARALVKRWRHADGDAPLSSVKLDSAS</sequence>
<evidence type="ECO:0000313" key="5">
    <source>
        <dbReference type="Proteomes" id="UP001500596"/>
    </source>
</evidence>
<dbReference type="InterPro" id="IPR045336">
    <property type="entry name" value="MmgE_PrpD_N"/>
</dbReference>
<gene>
    <name evidence="4" type="ORF">GCM10009807_30660</name>
</gene>
<dbReference type="InterPro" id="IPR045337">
    <property type="entry name" value="MmgE_PrpD_C"/>
</dbReference>
<dbReference type="RefSeq" id="WP_344055755.1">
    <property type="nucleotide sequence ID" value="NZ_BAAAPK010000001.1"/>
</dbReference>
<protein>
    <submittedName>
        <fullName evidence="4">MmgE/PrpD family protein</fullName>
    </submittedName>
</protein>
<dbReference type="Proteomes" id="UP001500596">
    <property type="component" value="Unassembled WGS sequence"/>
</dbReference>
<dbReference type="PANTHER" id="PTHR16943">
    <property type="entry name" value="2-METHYLCITRATE DEHYDRATASE-RELATED"/>
    <property type="match status" value="1"/>
</dbReference>
<dbReference type="InterPro" id="IPR042183">
    <property type="entry name" value="MmgE/PrpD_sf_1"/>
</dbReference>
<evidence type="ECO:0000313" key="4">
    <source>
        <dbReference type="EMBL" id="GAA1684732.1"/>
    </source>
</evidence>
<dbReference type="Gene3D" id="1.10.4100.10">
    <property type="entry name" value="2-methylcitrate dehydratase PrpD"/>
    <property type="match status" value="1"/>
</dbReference>
<dbReference type="InterPro" id="IPR036148">
    <property type="entry name" value="MmgE/PrpD_sf"/>
</dbReference>
<proteinExistence type="inferred from homology"/>
<comment type="caution">
    <text evidence="4">The sequence shown here is derived from an EMBL/GenBank/DDBJ whole genome shotgun (WGS) entry which is preliminary data.</text>
</comment>
<comment type="similarity">
    <text evidence="1">Belongs to the PrpD family.</text>
</comment>
<accession>A0ABP4TA74</accession>
<evidence type="ECO:0000259" key="3">
    <source>
        <dbReference type="Pfam" id="PF19305"/>
    </source>
</evidence>
<dbReference type="PANTHER" id="PTHR16943:SF8">
    <property type="entry name" value="2-METHYLCITRATE DEHYDRATASE"/>
    <property type="match status" value="1"/>
</dbReference>